<dbReference type="EMBL" id="JAEACQ010000273">
    <property type="protein sequence ID" value="MBL7631472.1"/>
    <property type="molecule type" value="Genomic_DNA"/>
</dbReference>
<feature type="domain" description="AMP-dependent synthetase/ligase" evidence="2">
    <location>
        <begin position="13"/>
        <end position="419"/>
    </location>
</feature>
<organism evidence="4 5">
    <name type="scientific">Frankia nepalensis</name>
    <dbReference type="NCBI Taxonomy" id="1836974"/>
    <lineage>
        <taxon>Bacteria</taxon>
        <taxon>Bacillati</taxon>
        <taxon>Actinomycetota</taxon>
        <taxon>Actinomycetes</taxon>
        <taxon>Frankiales</taxon>
        <taxon>Frankiaceae</taxon>
        <taxon>Frankia</taxon>
    </lineage>
</organism>
<feature type="region of interest" description="Disordered" evidence="1">
    <location>
        <begin position="139"/>
        <end position="179"/>
    </location>
</feature>
<dbReference type="InterPro" id="IPR025110">
    <property type="entry name" value="AMP-bd_C"/>
</dbReference>
<dbReference type="AlphaFoldDB" id="A0A937URK8"/>
<sequence>MLDRRLLAPHALAAWARRSPDAPALVQVDGPRLTYAELLAESYRWATCLRELGVGVGTHVATLLTDGFDPHRAMLGLAWLRAVEVPLNTAYVGEMLRHTLAVSEATTLVTTSALLTRVAEVAGSLPALTRVLLVDEPAGAPGVTGPGGEASSGGQAGGGEDAGGRGNGGSRGETGVGAEPGAAWPAGVTIVSLGPALAATEPATDFAGPDVSDVNCLLFTSGTTGPSKAVITPWGLTYQMWSWVPEDTLAPGEALYSAMALFHNSGRSGFNYVLGRGGCLVTRPKFSATHVWADVRRYDCVALALVGPLTALLFAAPPRPDDADNPVRGVILGPMIGRMAEFERRFGVRVATCYGQTEVGAPLATGWDHGPWENTGLPRASWPGFETRIVDDSDEPVPAGQVGELVVRAREPWSMSLGYHGMAEASAAAWRNGWFHTGDAFRADADGRHYFVDRLRDTIRRRGENISSFEVEAAVAAHPGIRECAAVGVRTELGDDEVLVAVIAADPSFDPADLVAFLDGRLPAFMVPRYVEVVDDLPRTSTTGRVRKNELRARGLPPTAWDRLAAPATAAGRRSSSG</sequence>
<dbReference type="Pfam" id="PF13193">
    <property type="entry name" value="AMP-binding_C"/>
    <property type="match status" value="1"/>
</dbReference>
<name>A0A937URK8_9ACTN</name>
<gene>
    <name evidence="4" type="ORF">I7412_30810</name>
</gene>
<keyword evidence="5" id="KW-1185">Reference proteome</keyword>
<proteinExistence type="predicted"/>
<dbReference type="InterPro" id="IPR020845">
    <property type="entry name" value="AMP-binding_CS"/>
</dbReference>
<dbReference type="Gene3D" id="3.30.300.30">
    <property type="match status" value="1"/>
</dbReference>
<dbReference type="InterPro" id="IPR000873">
    <property type="entry name" value="AMP-dep_synth/lig_dom"/>
</dbReference>
<dbReference type="PROSITE" id="PS00455">
    <property type="entry name" value="AMP_BINDING"/>
    <property type="match status" value="1"/>
</dbReference>
<comment type="caution">
    <text evidence="4">The sequence shown here is derived from an EMBL/GenBank/DDBJ whole genome shotgun (WGS) entry which is preliminary data.</text>
</comment>
<dbReference type="InterPro" id="IPR050237">
    <property type="entry name" value="ATP-dep_AMP-bd_enzyme"/>
</dbReference>
<dbReference type="InterPro" id="IPR042099">
    <property type="entry name" value="ANL_N_sf"/>
</dbReference>
<dbReference type="Proteomes" id="UP000604475">
    <property type="component" value="Unassembled WGS sequence"/>
</dbReference>
<dbReference type="Gene3D" id="3.40.50.12780">
    <property type="entry name" value="N-terminal domain of ligase-like"/>
    <property type="match status" value="1"/>
</dbReference>
<reference evidence="4" key="1">
    <citation type="submission" date="2020-12" db="EMBL/GenBank/DDBJ databases">
        <title>Genomic characterization of non-nitrogen-fixing Frankia strains.</title>
        <authorList>
            <person name="Carlos-Shanley C."/>
            <person name="Guerra T."/>
            <person name="Hahn D."/>
        </authorList>
    </citation>
    <scope>NUCLEOTIDE SEQUENCE</scope>
    <source>
        <strain evidence="4">CN6</strain>
    </source>
</reference>
<protein>
    <submittedName>
        <fullName evidence="4">AMP-binding protein</fullName>
    </submittedName>
</protein>
<evidence type="ECO:0000256" key="1">
    <source>
        <dbReference type="SAM" id="MobiDB-lite"/>
    </source>
</evidence>
<dbReference type="PANTHER" id="PTHR43767:SF1">
    <property type="entry name" value="NONRIBOSOMAL PEPTIDE SYNTHASE PES1 (EUROFUNG)-RELATED"/>
    <property type="match status" value="1"/>
</dbReference>
<dbReference type="InterPro" id="IPR045851">
    <property type="entry name" value="AMP-bd_C_sf"/>
</dbReference>
<evidence type="ECO:0000313" key="5">
    <source>
        <dbReference type="Proteomes" id="UP000604475"/>
    </source>
</evidence>
<dbReference type="PANTHER" id="PTHR43767">
    <property type="entry name" value="LONG-CHAIN-FATTY-ACID--COA LIGASE"/>
    <property type="match status" value="1"/>
</dbReference>
<dbReference type="Pfam" id="PF00501">
    <property type="entry name" value="AMP-binding"/>
    <property type="match status" value="1"/>
</dbReference>
<evidence type="ECO:0000313" key="4">
    <source>
        <dbReference type="EMBL" id="MBL7631472.1"/>
    </source>
</evidence>
<dbReference type="RefSeq" id="WP_203002821.1">
    <property type="nucleotide sequence ID" value="NZ_JADWYU010000198.1"/>
</dbReference>
<dbReference type="SUPFAM" id="SSF56801">
    <property type="entry name" value="Acetyl-CoA synthetase-like"/>
    <property type="match status" value="1"/>
</dbReference>
<feature type="domain" description="AMP-binding enzyme C-terminal" evidence="3">
    <location>
        <begin position="470"/>
        <end position="542"/>
    </location>
</feature>
<dbReference type="GO" id="GO:0016878">
    <property type="term" value="F:acid-thiol ligase activity"/>
    <property type="evidence" value="ECO:0007669"/>
    <property type="project" value="UniProtKB-ARBA"/>
</dbReference>
<accession>A0A937URK8</accession>
<evidence type="ECO:0000259" key="2">
    <source>
        <dbReference type="Pfam" id="PF00501"/>
    </source>
</evidence>
<feature type="compositionally biased region" description="Gly residues" evidence="1">
    <location>
        <begin position="142"/>
        <end position="175"/>
    </location>
</feature>
<evidence type="ECO:0000259" key="3">
    <source>
        <dbReference type="Pfam" id="PF13193"/>
    </source>
</evidence>